<sequence length="139" mass="16047">MLKPDWSKFKKIEQPPGHIVGTVNDAYKIPLVSPYESNYHWTYERMAAIALLPMTAFPFVCGVEFPYMDAAFCLTLLFHIHSGFKCCIIDYIPERVYGLWHRLASRLLSLVSFASIYGVYLIETNENGLFDLMSRLWNA</sequence>
<evidence type="ECO:0000256" key="10">
    <source>
        <dbReference type="PIRSR" id="PIRSR607992-1"/>
    </source>
</evidence>
<evidence type="ECO:0000313" key="13">
    <source>
        <dbReference type="EMBL" id="RKP32734.1"/>
    </source>
</evidence>
<dbReference type="GO" id="GO:0048039">
    <property type="term" value="F:ubiquinone binding"/>
    <property type="evidence" value="ECO:0007669"/>
    <property type="project" value="TreeGrafter"/>
</dbReference>
<comment type="subcellular location">
    <subcellularLocation>
        <location evidence="1 12">Mitochondrion inner membrane</location>
        <topology evidence="1 12">Multi-pass membrane protein</topology>
    </subcellularLocation>
</comment>
<evidence type="ECO:0000313" key="14">
    <source>
        <dbReference type="Proteomes" id="UP000268321"/>
    </source>
</evidence>
<evidence type="ECO:0000256" key="2">
    <source>
        <dbReference type="ARBA" id="ARBA00007294"/>
    </source>
</evidence>
<dbReference type="CDD" id="cd03496">
    <property type="entry name" value="SQR_TypeC_CybS"/>
    <property type="match status" value="1"/>
</dbReference>
<keyword evidence="7" id="KW-1133">Transmembrane helix</keyword>
<dbReference type="OrthoDB" id="18577at2759"/>
<proteinExistence type="inferred from homology"/>
<dbReference type="GO" id="GO:0005743">
    <property type="term" value="C:mitochondrial inner membrane"/>
    <property type="evidence" value="ECO:0007669"/>
    <property type="project" value="UniProtKB-SubCell"/>
</dbReference>
<organism evidence="13 14">
    <name type="scientific">Metschnikowia bicuspidata</name>
    <dbReference type="NCBI Taxonomy" id="27322"/>
    <lineage>
        <taxon>Eukaryota</taxon>
        <taxon>Fungi</taxon>
        <taxon>Dikarya</taxon>
        <taxon>Ascomycota</taxon>
        <taxon>Saccharomycotina</taxon>
        <taxon>Pichiomycetes</taxon>
        <taxon>Metschnikowiaceae</taxon>
        <taxon>Metschnikowia</taxon>
    </lineage>
</organism>
<comment type="similarity">
    <text evidence="2 12">Belongs to the CybS family.</text>
</comment>
<dbReference type="GO" id="GO:0020037">
    <property type="term" value="F:heme binding"/>
    <property type="evidence" value="ECO:0007669"/>
    <property type="project" value="TreeGrafter"/>
</dbReference>
<dbReference type="Pfam" id="PF05328">
    <property type="entry name" value="CybS"/>
    <property type="match status" value="1"/>
</dbReference>
<dbReference type="GO" id="GO:0006099">
    <property type="term" value="P:tricarboxylic acid cycle"/>
    <property type="evidence" value="ECO:0007669"/>
    <property type="project" value="TreeGrafter"/>
</dbReference>
<dbReference type="EMBL" id="ML004429">
    <property type="protein sequence ID" value="RKP32734.1"/>
    <property type="molecule type" value="Genomic_DNA"/>
</dbReference>
<evidence type="ECO:0000256" key="1">
    <source>
        <dbReference type="ARBA" id="ARBA00004448"/>
    </source>
</evidence>
<protein>
    <recommendedName>
        <fullName evidence="12">Succinate dehydrogenase [ubiquinone] cytochrome b small subunit</fullName>
    </recommendedName>
</protein>
<dbReference type="PANTHER" id="PTHR13337">
    <property type="entry name" value="SUCCINATE DEHYDROGENASE"/>
    <property type="match status" value="1"/>
</dbReference>
<evidence type="ECO:0000256" key="9">
    <source>
        <dbReference type="ARBA" id="ARBA00023136"/>
    </source>
</evidence>
<keyword evidence="14" id="KW-1185">Reference proteome</keyword>
<dbReference type="SUPFAM" id="SSF81343">
    <property type="entry name" value="Fumarate reductase respiratory complex transmembrane subunits"/>
    <property type="match status" value="1"/>
</dbReference>
<feature type="binding site" evidence="10">
    <location>
        <position position="91"/>
    </location>
    <ligand>
        <name>a ubiquinone</name>
        <dbReference type="ChEBI" id="CHEBI:16389"/>
        <note>ligand shared with IP/SDHB</note>
    </ligand>
</feature>
<keyword evidence="8 12" id="KW-0496">Mitochondrion</keyword>
<keyword evidence="4" id="KW-0812">Transmembrane</keyword>
<keyword evidence="9 12" id="KW-0472">Membrane</keyword>
<evidence type="ECO:0000256" key="5">
    <source>
        <dbReference type="ARBA" id="ARBA00022792"/>
    </source>
</evidence>
<dbReference type="PANTHER" id="PTHR13337:SF2">
    <property type="entry name" value="SUCCINATE DEHYDROGENASE [UBIQUINONE] CYTOCHROME B SMALL SUBUNIT, MITOCHONDRIAL"/>
    <property type="match status" value="1"/>
</dbReference>
<evidence type="ECO:0000256" key="11">
    <source>
        <dbReference type="PIRSR" id="PIRSR607992-2"/>
    </source>
</evidence>
<evidence type="ECO:0000256" key="3">
    <source>
        <dbReference type="ARBA" id="ARBA00022448"/>
    </source>
</evidence>
<dbReference type="Proteomes" id="UP000268321">
    <property type="component" value="Unassembled WGS sequence"/>
</dbReference>
<keyword evidence="11" id="KW-0479">Metal-binding</keyword>
<accession>A0A4P9ZHU3</accession>
<dbReference type="GO" id="GO:0006121">
    <property type="term" value="P:mitochondrial electron transport, succinate to ubiquinone"/>
    <property type="evidence" value="ECO:0007669"/>
    <property type="project" value="TreeGrafter"/>
</dbReference>
<keyword evidence="6 12" id="KW-0809">Transit peptide</keyword>
<dbReference type="AlphaFoldDB" id="A0A4P9ZHU3"/>
<evidence type="ECO:0000256" key="12">
    <source>
        <dbReference type="RuleBase" id="RU364031"/>
    </source>
</evidence>
<reference evidence="14" key="1">
    <citation type="journal article" date="2018" name="Nat. Microbiol.">
        <title>Leveraging single-cell genomics to expand the fungal tree of life.</title>
        <authorList>
            <person name="Ahrendt S.R."/>
            <person name="Quandt C.A."/>
            <person name="Ciobanu D."/>
            <person name="Clum A."/>
            <person name="Salamov A."/>
            <person name="Andreopoulos B."/>
            <person name="Cheng J.F."/>
            <person name="Woyke T."/>
            <person name="Pelin A."/>
            <person name="Henrissat B."/>
            <person name="Reynolds N.K."/>
            <person name="Benny G.L."/>
            <person name="Smith M.E."/>
            <person name="James T.Y."/>
            <person name="Grigoriev I.V."/>
        </authorList>
    </citation>
    <scope>NUCLEOTIDE SEQUENCE [LARGE SCALE GENOMIC DNA]</scope>
    <source>
        <strain evidence="14">Baker2002</strain>
    </source>
</reference>
<evidence type="ECO:0000256" key="7">
    <source>
        <dbReference type="ARBA" id="ARBA00022989"/>
    </source>
</evidence>
<evidence type="ECO:0000256" key="4">
    <source>
        <dbReference type="ARBA" id="ARBA00022692"/>
    </source>
</evidence>
<dbReference type="InterPro" id="IPR034804">
    <property type="entry name" value="SQR/QFR_C/D"/>
</dbReference>
<name>A0A4P9ZHU3_9ASCO</name>
<feature type="binding site" description="axial binding residue" evidence="11">
    <location>
        <position position="79"/>
    </location>
    <ligand>
        <name>heme b</name>
        <dbReference type="ChEBI" id="CHEBI:60344"/>
        <note>ligand shared with SDHC</note>
    </ligand>
    <ligandPart>
        <name>Fe</name>
        <dbReference type="ChEBI" id="CHEBI:18248"/>
    </ligandPart>
</feature>
<dbReference type="GO" id="GO:0046872">
    <property type="term" value="F:metal ion binding"/>
    <property type="evidence" value="ECO:0007669"/>
    <property type="project" value="UniProtKB-KW"/>
</dbReference>
<keyword evidence="11" id="KW-0408">Iron</keyword>
<gene>
    <name evidence="13" type="ORF">METBISCDRAFT_11396</name>
</gene>
<keyword evidence="5 12" id="KW-0999">Mitochondrion inner membrane</keyword>
<evidence type="ECO:0000256" key="6">
    <source>
        <dbReference type="ARBA" id="ARBA00022946"/>
    </source>
</evidence>
<keyword evidence="3" id="KW-0813">Transport</keyword>
<evidence type="ECO:0000256" key="8">
    <source>
        <dbReference type="ARBA" id="ARBA00023128"/>
    </source>
</evidence>
<dbReference type="InterPro" id="IPR007992">
    <property type="entry name" value="CybS"/>
</dbReference>
<dbReference type="Gene3D" id="1.20.1300.10">
    <property type="entry name" value="Fumarate reductase/succinate dehydrogenase, transmembrane subunit"/>
    <property type="match status" value="1"/>
</dbReference>